<evidence type="ECO:0000313" key="5">
    <source>
        <dbReference type="Proteomes" id="UP000221168"/>
    </source>
</evidence>
<dbReference type="PIRSF" id="PIRSF000390">
    <property type="entry name" value="PLP_StrS"/>
    <property type="match status" value="1"/>
</dbReference>
<accession>A0A2G1QI25</accession>
<evidence type="ECO:0000256" key="1">
    <source>
        <dbReference type="PIRSR" id="PIRSR000390-1"/>
    </source>
</evidence>
<dbReference type="SUPFAM" id="SSF53383">
    <property type="entry name" value="PLP-dependent transferases"/>
    <property type="match status" value="1"/>
</dbReference>
<dbReference type="CDD" id="cd00616">
    <property type="entry name" value="AHBA_syn"/>
    <property type="match status" value="1"/>
</dbReference>
<evidence type="ECO:0000256" key="2">
    <source>
        <dbReference type="PIRSR" id="PIRSR000390-2"/>
    </source>
</evidence>
<keyword evidence="4" id="KW-0808">Transferase</keyword>
<evidence type="ECO:0000256" key="3">
    <source>
        <dbReference type="RuleBase" id="RU004508"/>
    </source>
</evidence>
<dbReference type="EMBL" id="PDVP01000018">
    <property type="protein sequence ID" value="PHP65104.1"/>
    <property type="molecule type" value="Genomic_DNA"/>
</dbReference>
<gene>
    <name evidence="4" type="ORF">CSC94_20495</name>
</gene>
<reference evidence="4 5" key="1">
    <citation type="submission" date="2017-10" db="EMBL/GenBank/DDBJ databases">
        <title>Sedimentibacterium mangrovi gen. nov., sp. nov., a novel member of family Phyllobacteriacea isolated from mangrove sediment.</title>
        <authorList>
            <person name="Liao H."/>
            <person name="Tian Y."/>
        </authorList>
    </citation>
    <scope>NUCLEOTIDE SEQUENCE [LARGE SCALE GENOMIC DNA]</scope>
    <source>
        <strain evidence="4 5">X9-2-2</strain>
    </source>
</reference>
<dbReference type="InterPro" id="IPR000653">
    <property type="entry name" value="DegT/StrS_aminotransferase"/>
</dbReference>
<comment type="similarity">
    <text evidence="3">Belongs to the DegT/DnrJ/EryC1 family.</text>
</comment>
<dbReference type="GO" id="GO:0000271">
    <property type="term" value="P:polysaccharide biosynthetic process"/>
    <property type="evidence" value="ECO:0007669"/>
    <property type="project" value="TreeGrafter"/>
</dbReference>
<proteinExistence type="inferred from homology"/>
<comment type="caution">
    <text evidence="4">The sequence shown here is derived from an EMBL/GenBank/DDBJ whole genome shotgun (WGS) entry which is preliminary data.</text>
</comment>
<name>A0A2G1QI25_9HYPH</name>
<dbReference type="RefSeq" id="WP_099308248.1">
    <property type="nucleotide sequence ID" value="NZ_PDVP01000018.1"/>
</dbReference>
<sequence>MGIPFIDLAAQQAVIRPRIDAAISRVLDSGAYVMGPEVATFEKELADFCGAKHALACANGTDALMLGLMAFDIRAGDAVFVPSFTFAATAEVVPCMGAVPFFVDVLPGTFNMDPESLKRCIVAARDMGLTPRMVVPVDLFGLPADMAAIQPIADEAGLLVMCDSAQGFGGRINNRMTGTFGKLTTTSFFPAKPLGCYGDGGAVFTDDDEIADLIDSYRIHGKGSDKYDNVRIGMNSRLDTIQAVILSIKLSIYAGEIEARNRIAARYNALLKHKVIVPQVPDGFESVWAQYTVRLPDARTRSEVQAHLKDKGIPTAIYYPIPLHRQTAYDRFPSDPAGLRATELAADEVLSLPMHAYLDEATQDRIADALIEALD</sequence>
<feature type="active site" description="Proton acceptor" evidence="1">
    <location>
        <position position="192"/>
    </location>
</feature>
<dbReference type="InterPro" id="IPR015424">
    <property type="entry name" value="PyrdxlP-dep_Trfase"/>
</dbReference>
<dbReference type="PANTHER" id="PTHR30244:SF42">
    <property type="entry name" value="UDP-2-ACETAMIDO-2-DEOXY-3-OXO-D-GLUCURONATE AMINOTRANSFERASE"/>
    <property type="match status" value="1"/>
</dbReference>
<dbReference type="AlphaFoldDB" id="A0A2G1QI25"/>
<dbReference type="GO" id="GO:0008483">
    <property type="term" value="F:transaminase activity"/>
    <property type="evidence" value="ECO:0007669"/>
    <property type="project" value="UniProtKB-KW"/>
</dbReference>
<dbReference type="OrthoDB" id="9768668at2"/>
<keyword evidence="5" id="KW-1185">Reference proteome</keyword>
<organism evidence="4 5">
    <name type="scientific">Zhengella mangrovi</name>
    <dbReference type="NCBI Taxonomy" id="1982044"/>
    <lineage>
        <taxon>Bacteria</taxon>
        <taxon>Pseudomonadati</taxon>
        <taxon>Pseudomonadota</taxon>
        <taxon>Alphaproteobacteria</taxon>
        <taxon>Hyphomicrobiales</taxon>
        <taxon>Notoacmeibacteraceae</taxon>
        <taxon>Zhengella</taxon>
    </lineage>
</organism>
<protein>
    <submittedName>
        <fullName evidence="4">Aminotransferase DegT</fullName>
    </submittedName>
</protein>
<dbReference type="InterPro" id="IPR015422">
    <property type="entry name" value="PyrdxlP-dep_Trfase_small"/>
</dbReference>
<dbReference type="GO" id="GO:0030170">
    <property type="term" value="F:pyridoxal phosphate binding"/>
    <property type="evidence" value="ECO:0007669"/>
    <property type="project" value="TreeGrafter"/>
</dbReference>
<feature type="modified residue" description="N6-(pyridoxal phosphate)lysine" evidence="2">
    <location>
        <position position="192"/>
    </location>
</feature>
<keyword evidence="4" id="KW-0032">Aminotransferase</keyword>
<keyword evidence="2 3" id="KW-0663">Pyridoxal phosphate</keyword>
<evidence type="ECO:0000313" key="4">
    <source>
        <dbReference type="EMBL" id="PHP65104.1"/>
    </source>
</evidence>
<dbReference type="Gene3D" id="3.40.640.10">
    <property type="entry name" value="Type I PLP-dependent aspartate aminotransferase-like (Major domain)"/>
    <property type="match status" value="1"/>
</dbReference>
<dbReference type="Gene3D" id="3.90.1150.10">
    <property type="entry name" value="Aspartate Aminotransferase, domain 1"/>
    <property type="match status" value="1"/>
</dbReference>
<dbReference type="PANTHER" id="PTHR30244">
    <property type="entry name" value="TRANSAMINASE"/>
    <property type="match status" value="1"/>
</dbReference>
<dbReference type="InterPro" id="IPR015421">
    <property type="entry name" value="PyrdxlP-dep_Trfase_major"/>
</dbReference>
<dbReference type="Proteomes" id="UP000221168">
    <property type="component" value="Unassembled WGS sequence"/>
</dbReference>
<dbReference type="Pfam" id="PF01041">
    <property type="entry name" value="DegT_DnrJ_EryC1"/>
    <property type="match status" value="1"/>
</dbReference>